<evidence type="ECO:0000313" key="3">
    <source>
        <dbReference type="Proteomes" id="UP000218810"/>
    </source>
</evidence>
<evidence type="ECO:0000313" key="2">
    <source>
        <dbReference type="EMBL" id="PAY21890.1"/>
    </source>
</evidence>
<dbReference type="GO" id="GO:0006355">
    <property type="term" value="P:regulation of DNA-templated transcription"/>
    <property type="evidence" value="ECO:0007669"/>
    <property type="project" value="InterPro"/>
</dbReference>
<reference evidence="3" key="1">
    <citation type="submission" date="2017-09" db="EMBL/GenBank/DDBJ databases">
        <authorList>
            <person name="Zhang Y."/>
            <person name="Huang X."/>
            <person name="Liu J."/>
            <person name="Lu L."/>
            <person name="Peng K."/>
        </authorList>
    </citation>
    <scope>NUCLEOTIDE SEQUENCE [LARGE SCALE GENOMIC DNA]</scope>
    <source>
        <strain evidence="3">S-XJ-1</strain>
    </source>
</reference>
<dbReference type="Proteomes" id="UP000218810">
    <property type="component" value="Unassembled WGS sequence"/>
</dbReference>
<dbReference type="OrthoDB" id="3710927at2"/>
<dbReference type="EMBL" id="NTGA01000037">
    <property type="protein sequence ID" value="PAY21890.1"/>
    <property type="molecule type" value="Genomic_DNA"/>
</dbReference>
<feature type="domain" description="Ribbon-helix-helix protein CopG" evidence="1">
    <location>
        <begin position="48"/>
        <end position="84"/>
    </location>
</feature>
<evidence type="ECO:0000259" key="1">
    <source>
        <dbReference type="Pfam" id="PF01402"/>
    </source>
</evidence>
<name>A0A2A2WL18_9ACTN</name>
<comment type="caution">
    <text evidence="2">The sequence shown here is derived from an EMBL/GenBank/DDBJ whole genome shotgun (WGS) entry which is preliminary data.</text>
</comment>
<dbReference type="AlphaFoldDB" id="A0A2A2WL18"/>
<proteinExistence type="predicted"/>
<dbReference type="Pfam" id="PF01402">
    <property type="entry name" value="RHH_1"/>
    <property type="match status" value="1"/>
</dbReference>
<accession>A0A2A2WL18</accession>
<sequence>MDRRIQGEPVSEEQLDNWVSEAEEGYDPAWLKKRKGRPARAEHAAQVVPVRLTEAELKAVMARADREHLNRSEAIRRALAEWAAAT</sequence>
<protein>
    <recommendedName>
        <fullName evidence="1">Ribbon-helix-helix protein CopG domain-containing protein</fullName>
    </recommendedName>
</protein>
<dbReference type="InterPro" id="IPR002145">
    <property type="entry name" value="CopG"/>
</dbReference>
<keyword evidence="3" id="KW-1185">Reference proteome</keyword>
<organism evidence="2 3">
    <name type="scientific">Dietzia natronolimnaea</name>
    <dbReference type="NCBI Taxonomy" id="161920"/>
    <lineage>
        <taxon>Bacteria</taxon>
        <taxon>Bacillati</taxon>
        <taxon>Actinomycetota</taxon>
        <taxon>Actinomycetes</taxon>
        <taxon>Mycobacteriales</taxon>
        <taxon>Dietziaceae</taxon>
        <taxon>Dietzia</taxon>
    </lineage>
</organism>
<gene>
    <name evidence="2" type="ORF">CEY15_16495</name>
</gene>